<dbReference type="Pfam" id="PF09580">
    <property type="entry name" value="Spore_YhcN_YlaJ"/>
    <property type="match status" value="1"/>
</dbReference>
<dbReference type="AlphaFoldDB" id="A0A1H3K7A2"/>
<gene>
    <name evidence="2" type="ORF">SAMN05660462_00140</name>
</gene>
<dbReference type="InterPro" id="IPR014247">
    <property type="entry name" value="Spore_lipoprot_YhcN/YlaJ"/>
</dbReference>
<name>A0A1H3K7A2_9FIRM</name>
<dbReference type="InterPro" id="IPR019076">
    <property type="entry name" value="Spore_lipoprot_YhcN/YlaJ-like"/>
</dbReference>
<protein>
    <submittedName>
        <fullName evidence="2">Sporulation lipoprotein, YhcN/YlaJ family</fullName>
    </submittedName>
</protein>
<dbReference type="STRING" id="415015.SAMN05660462_00140"/>
<feature type="compositionally biased region" description="Low complexity" evidence="1">
    <location>
        <begin position="54"/>
        <end position="68"/>
    </location>
</feature>
<dbReference type="RefSeq" id="WP_091725831.1">
    <property type="nucleotide sequence ID" value="NZ_FNQE01000001.1"/>
</dbReference>
<accession>A0A1H3K7A2</accession>
<dbReference type="EMBL" id="FNQE01000001">
    <property type="protein sequence ID" value="SDY47364.1"/>
    <property type="molecule type" value="Genomic_DNA"/>
</dbReference>
<dbReference type="PROSITE" id="PS51257">
    <property type="entry name" value="PROKAR_LIPOPROTEIN"/>
    <property type="match status" value="1"/>
</dbReference>
<feature type="compositionally biased region" description="Polar residues" evidence="1">
    <location>
        <begin position="33"/>
        <end position="53"/>
    </location>
</feature>
<dbReference type="GO" id="GO:0030435">
    <property type="term" value="P:sporulation resulting in formation of a cellular spore"/>
    <property type="evidence" value="ECO:0007669"/>
    <property type="project" value="InterPro"/>
</dbReference>
<sequence>MKNGFKLISLVAILVLVLSIGMVGCTIRRSEKPNTPYNNSLNNPIQRSTDFSGNTTNQDNLNPNRNLNDNMIDRNINYTEQAVADKAARIADKVDDLKEINRATVVISGNTCLVGVNMDDNIEGSMTTNLKNRIEKIVKDTDKNITNVSVTANADLFKRIENMGRDIRAGKPLSGFANEVEEIIRRITPIK</sequence>
<evidence type="ECO:0000256" key="1">
    <source>
        <dbReference type="SAM" id="MobiDB-lite"/>
    </source>
</evidence>
<proteinExistence type="predicted"/>
<reference evidence="2 3" key="1">
    <citation type="submission" date="2016-10" db="EMBL/GenBank/DDBJ databases">
        <authorList>
            <person name="de Groot N.N."/>
        </authorList>
    </citation>
    <scope>NUCLEOTIDE SEQUENCE [LARGE SCALE GENOMIC DNA]</scope>
    <source>
        <strain evidence="2 3">DSM 21650</strain>
    </source>
</reference>
<keyword evidence="2" id="KW-0449">Lipoprotein</keyword>
<dbReference type="Proteomes" id="UP000198625">
    <property type="component" value="Unassembled WGS sequence"/>
</dbReference>
<organism evidence="2 3">
    <name type="scientific">Proteiniborus ethanoligenes</name>
    <dbReference type="NCBI Taxonomy" id="415015"/>
    <lineage>
        <taxon>Bacteria</taxon>
        <taxon>Bacillati</taxon>
        <taxon>Bacillota</taxon>
        <taxon>Clostridia</taxon>
        <taxon>Eubacteriales</taxon>
        <taxon>Proteiniborus</taxon>
    </lineage>
</organism>
<evidence type="ECO:0000313" key="3">
    <source>
        <dbReference type="Proteomes" id="UP000198625"/>
    </source>
</evidence>
<dbReference type="OrthoDB" id="1707228at2"/>
<dbReference type="NCBIfam" id="TIGR02898">
    <property type="entry name" value="spore_YhcN_YlaJ"/>
    <property type="match status" value="1"/>
</dbReference>
<evidence type="ECO:0000313" key="2">
    <source>
        <dbReference type="EMBL" id="SDY47364.1"/>
    </source>
</evidence>
<keyword evidence="3" id="KW-1185">Reference proteome</keyword>
<feature type="region of interest" description="Disordered" evidence="1">
    <location>
        <begin position="29"/>
        <end position="68"/>
    </location>
</feature>